<proteinExistence type="predicted"/>
<sequence>MTLSLNKLSKILKNNGFLPKKYFLLDKYCIYIEVYSLVNADNFLVYIPSKYDLKFDNEGEHYNLQILDVPENGDIPVEYAGKIDDAILEEYDDVELDMPLETKNNADLEEKLNENYNLPISLKDMNVDDTNRIREIFRQLKRLRLCVQNINYKISILYKDYLCCLRRDNTFESYLTKDLNGASDMKLMISIDMENLIKNIKSVPHDVKTVRESVYKILQKNQLKHIKVLDRMLSCKSLLSESFINIKSKQNKYTSFISKLEEMLKLVEMHEGEMISKLDNINYTYSNSANKGLQDDIERSHLVGKINNDLKNISVIKQEIIKNIILLKSKLENLSLHVDEICFDNIIMIDAITRNFETFSKF</sequence>
<accession>A0A6C0J422</accession>
<dbReference type="AlphaFoldDB" id="A0A6C0J422"/>
<organism evidence="1">
    <name type="scientific">viral metagenome</name>
    <dbReference type="NCBI Taxonomy" id="1070528"/>
    <lineage>
        <taxon>unclassified sequences</taxon>
        <taxon>metagenomes</taxon>
        <taxon>organismal metagenomes</taxon>
    </lineage>
</organism>
<evidence type="ECO:0000313" key="1">
    <source>
        <dbReference type="EMBL" id="QHT98707.1"/>
    </source>
</evidence>
<protein>
    <submittedName>
        <fullName evidence="1">Uncharacterized protein</fullName>
    </submittedName>
</protein>
<reference evidence="1" key="1">
    <citation type="journal article" date="2020" name="Nature">
        <title>Giant virus diversity and host interactions through global metagenomics.</title>
        <authorList>
            <person name="Schulz F."/>
            <person name="Roux S."/>
            <person name="Paez-Espino D."/>
            <person name="Jungbluth S."/>
            <person name="Walsh D.A."/>
            <person name="Denef V.J."/>
            <person name="McMahon K.D."/>
            <person name="Konstantinidis K.T."/>
            <person name="Eloe-Fadrosh E.A."/>
            <person name="Kyrpides N.C."/>
            <person name="Woyke T."/>
        </authorList>
    </citation>
    <scope>NUCLEOTIDE SEQUENCE</scope>
    <source>
        <strain evidence="1">GVMAG-M-3300025676-16</strain>
    </source>
</reference>
<dbReference type="EMBL" id="MN740295">
    <property type="protein sequence ID" value="QHT98707.1"/>
    <property type="molecule type" value="Genomic_DNA"/>
</dbReference>
<name>A0A6C0J422_9ZZZZ</name>